<evidence type="ECO:0000256" key="1">
    <source>
        <dbReference type="SAM" id="SignalP"/>
    </source>
</evidence>
<sequence>MAWFHNITAIILAAFASHAVNGNQFWNLRCRSCHNANSLEDCNNYIQCGPGQQCYTDELIMSSLKVAYQAGCRSDRQCGASDDPSVMKRQQVLSISCSRCCNDEDFCNQRLCGLKKETTALMCLSCDGKDGRPFPPQYADDCAYLRICDTNEVCFAKTTAIKPIGEDTFSQLRHYTSCIPTRVCSELLRNINSSYVVDSHVGKRAEEDICAICSGRELFNHYACTSMKTYMINLIRHNKLNWTTMDEIRTTNG</sequence>
<organism evidence="2 3">
    <name type="scientific">Dreissena polymorpha</name>
    <name type="common">Zebra mussel</name>
    <name type="synonym">Mytilus polymorpha</name>
    <dbReference type="NCBI Taxonomy" id="45954"/>
    <lineage>
        <taxon>Eukaryota</taxon>
        <taxon>Metazoa</taxon>
        <taxon>Spiralia</taxon>
        <taxon>Lophotrochozoa</taxon>
        <taxon>Mollusca</taxon>
        <taxon>Bivalvia</taxon>
        <taxon>Autobranchia</taxon>
        <taxon>Heteroconchia</taxon>
        <taxon>Euheterodonta</taxon>
        <taxon>Imparidentia</taxon>
        <taxon>Neoheterodontei</taxon>
        <taxon>Myida</taxon>
        <taxon>Dreissenoidea</taxon>
        <taxon>Dreissenidae</taxon>
        <taxon>Dreissena</taxon>
    </lineage>
</organism>
<reference evidence="2" key="1">
    <citation type="journal article" date="2019" name="bioRxiv">
        <title>The Genome of the Zebra Mussel, Dreissena polymorpha: A Resource for Invasive Species Research.</title>
        <authorList>
            <person name="McCartney M.A."/>
            <person name="Auch B."/>
            <person name="Kono T."/>
            <person name="Mallez S."/>
            <person name="Zhang Y."/>
            <person name="Obille A."/>
            <person name="Becker A."/>
            <person name="Abrahante J.E."/>
            <person name="Garbe J."/>
            <person name="Badalamenti J.P."/>
            <person name="Herman A."/>
            <person name="Mangelson H."/>
            <person name="Liachko I."/>
            <person name="Sullivan S."/>
            <person name="Sone E.D."/>
            <person name="Koren S."/>
            <person name="Silverstein K.A.T."/>
            <person name="Beckman K.B."/>
            <person name="Gohl D.M."/>
        </authorList>
    </citation>
    <scope>NUCLEOTIDE SEQUENCE</scope>
    <source>
        <strain evidence="2">Duluth1</strain>
        <tissue evidence="2">Whole animal</tissue>
    </source>
</reference>
<protein>
    <recommendedName>
        <fullName evidence="4">Sodefrin-like factor</fullName>
    </recommendedName>
</protein>
<evidence type="ECO:0000313" key="2">
    <source>
        <dbReference type="EMBL" id="KAH3800194.1"/>
    </source>
</evidence>
<keyword evidence="1" id="KW-0732">Signal</keyword>
<name>A0A9D4J8K5_DREPO</name>
<comment type="caution">
    <text evidence="2">The sequence shown here is derived from an EMBL/GenBank/DDBJ whole genome shotgun (WGS) entry which is preliminary data.</text>
</comment>
<feature type="chain" id="PRO_5038536767" description="Sodefrin-like factor" evidence="1">
    <location>
        <begin position="23"/>
        <end position="253"/>
    </location>
</feature>
<dbReference type="Proteomes" id="UP000828390">
    <property type="component" value="Unassembled WGS sequence"/>
</dbReference>
<accession>A0A9D4J8K5</accession>
<dbReference type="EMBL" id="JAIWYP010000007">
    <property type="protein sequence ID" value="KAH3800194.1"/>
    <property type="molecule type" value="Genomic_DNA"/>
</dbReference>
<dbReference type="OrthoDB" id="6093375at2759"/>
<gene>
    <name evidence="2" type="ORF">DPMN_153823</name>
</gene>
<dbReference type="AlphaFoldDB" id="A0A9D4J8K5"/>
<proteinExistence type="predicted"/>
<evidence type="ECO:0008006" key="4">
    <source>
        <dbReference type="Google" id="ProtNLM"/>
    </source>
</evidence>
<reference evidence="2" key="2">
    <citation type="submission" date="2020-11" db="EMBL/GenBank/DDBJ databases">
        <authorList>
            <person name="McCartney M.A."/>
            <person name="Auch B."/>
            <person name="Kono T."/>
            <person name="Mallez S."/>
            <person name="Becker A."/>
            <person name="Gohl D.M."/>
            <person name="Silverstein K.A.T."/>
            <person name="Koren S."/>
            <person name="Bechman K.B."/>
            <person name="Herman A."/>
            <person name="Abrahante J.E."/>
            <person name="Garbe J."/>
        </authorList>
    </citation>
    <scope>NUCLEOTIDE SEQUENCE</scope>
    <source>
        <strain evidence="2">Duluth1</strain>
        <tissue evidence="2">Whole animal</tissue>
    </source>
</reference>
<evidence type="ECO:0000313" key="3">
    <source>
        <dbReference type="Proteomes" id="UP000828390"/>
    </source>
</evidence>
<feature type="signal peptide" evidence="1">
    <location>
        <begin position="1"/>
        <end position="22"/>
    </location>
</feature>
<keyword evidence="3" id="KW-1185">Reference proteome</keyword>